<comment type="caution">
    <text evidence="2">The sequence shown here is derived from an EMBL/GenBank/DDBJ whole genome shotgun (WGS) entry which is preliminary data.</text>
</comment>
<protein>
    <recommendedName>
        <fullName evidence="1">HTH-like domain-containing protein</fullName>
    </recommendedName>
</protein>
<dbReference type="PANTHER" id="PTHR46889">
    <property type="entry name" value="TRANSPOSASE INSF FOR INSERTION SEQUENCE IS3B-RELATED"/>
    <property type="match status" value="1"/>
</dbReference>
<dbReference type="InterPro" id="IPR025948">
    <property type="entry name" value="HTH-like_dom"/>
</dbReference>
<evidence type="ECO:0000313" key="3">
    <source>
        <dbReference type="Proteomes" id="UP000190890"/>
    </source>
</evidence>
<evidence type="ECO:0000313" key="2">
    <source>
        <dbReference type="EMBL" id="OOM70041.1"/>
    </source>
</evidence>
<name>A0A1S8SXB2_9CLOT</name>
<dbReference type="OrthoDB" id="9775203at2"/>
<dbReference type="EMBL" id="LZZM01000245">
    <property type="protein sequence ID" value="OOM70041.1"/>
    <property type="molecule type" value="Genomic_DNA"/>
</dbReference>
<accession>A0A1S8SXB2</accession>
<sequence length="110" mass="13229">MCKCANIARSSYYKWLNYSKDPREKENLAILDEISKIYNEVKGIYGYRRITLNINKRLNSKYNHKRIYRLMKSINLQSVIRKKRKSYTKSTPQIIAENVLNREFYSDNPN</sequence>
<dbReference type="Pfam" id="PF13276">
    <property type="entry name" value="HTH_21"/>
    <property type="match status" value="1"/>
</dbReference>
<organism evidence="2 3">
    <name type="scientific">Clostridium puniceum</name>
    <dbReference type="NCBI Taxonomy" id="29367"/>
    <lineage>
        <taxon>Bacteria</taxon>
        <taxon>Bacillati</taxon>
        <taxon>Bacillota</taxon>
        <taxon>Clostridia</taxon>
        <taxon>Eubacteriales</taxon>
        <taxon>Clostridiaceae</taxon>
        <taxon>Clostridium</taxon>
    </lineage>
</organism>
<dbReference type="Proteomes" id="UP000190890">
    <property type="component" value="Unassembled WGS sequence"/>
</dbReference>
<dbReference type="PANTHER" id="PTHR46889:SF4">
    <property type="entry name" value="TRANSPOSASE INSO FOR INSERTION SEQUENCE ELEMENT IS911B-RELATED"/>
    <property type="match status" value="1"/>
</dbReference>
<proteinExistence type="predicted"/>
<dbReference type="STRING" id="29367.CLPUN_53730"/>
<evidence type="ECO:0000259" key="1">
    <source>
        <dbReference type="Pfam" id="PF13276"/>
    </source>
</evidence>
<dbReference type="AlphaFoldDB" id="A0A1S8SXB2"/>
<reference evidence="2 3" key="1">
    <citation type="submission" date="2016-05" db="EMBL/GenBank/DDBJ databases">
        <title>Microbial solvent formation.</title>
        <authorList>
            <person name="Poehlein A."/>
            <person name="Montoya Solano J.D."/>
            <person name="Flitsch S."/>
            <person name="Krabben P."/>
            <person name="Duerre P."/>
            <person name="Daniel R."/>
        </authorList>
    </citation>
    <scope>NUCLEOTIDE SEQUENCE [LARGE SCALE GENOMIC DNA]</scope>
    <source>
        <strain evidence="2 3">DSM 2619</strain>
    </source>
</reference>
<keyword evidence="3" id="KW-1185">Reference proteome</keyword>
<feature type="domain" description="HTH-like" evidence="1">
    <location>
        <begin position="27"/>
        <end position="84"/>
    </location>
</feature>
<gene>
    <name evidence="2" type="ORF">CLPUN_53730</name>
</gene>
<dbReference type="InterPro" id="IPR050900">
    <property type="entry name" value="Transposase_IS3/IS150/IS904"/>
</dbReference>
<dbReference type="RefSeq" id="WP_158078850.1">
    <property type="nucleotide sequence ID" value="NZ_LZZM01000245.1"/>
</dbReference>